<feature type="region of interest" description="Disordered" evidence="1">
    <location>
        <begin position="1"/>
        <end position="60"/>
    </location>
</feature>
<evidence type="ECO:0000256" key="1">
    <source>
        <dbReference type="SAM" id="MobiDB-lite"/>
    </source>
</evidence>
<protein>
    <submittedName>
        <fullName evidence="2">Uncharacterized protein</fullName>
    </submittedName>
</protein>
<comment type="caution">
    <text evidence="2">The sequence shown here is derived from an EMBL/GenBank/DDBJ whole genome shotgun (WGS) entry which is preliminary data.</text>
</comment>
<sequence length="213" mass="22563">MSDNDTSSEAAYVLFPDDAPKGEGAPEWFDARIDAATQRLSGQQGASPKADEATGDDSSEAAEQLFKNEQQYNDQPVRDFVSGFAHSAAADGDAERAQELLAAGDALSDDFKAAGTDPGALDQAFQIVKDRQADTVAGPISEEAVQAEYMESMELLQAEGVTEADISAARQFIDDLEVVAPGTKATLQATGSGNDPKLVRLVIQESRRRGYGS</sequence>
<organism evidence="2 3">
    <name type="scientific">Fodinicurvata halophila</name>
    <dbReference type="NCBI Taxonomy" id="1419723"/>
    <lineage>
        <taxon>Bacteria</taxon>
        <taxon>Pseudomonadati</taxon>
        <taxon>Pseudomonadota</taxon>
        <taxon>Alphaproteobacteria</taxon>
        <taxon>Rhodospirillales</taxon>
        <taxon>Rhodovibrionaceae</taxon>
        <taxon>Fodinicurvata</taxon>
    </lineage>
</organism>
<accession>A0ABV8URS9</accession>
<proteinExistence type="predicted"/>
<evidence type="ECO:0000313" key="3">
    <source>
        <dbReference type="Proteomes" id="UP001595799"/>
    </source>
</evidence>
<keyword evidence="3" id="KW-1185">Reference proteome</keyword>
<name>A0ABV8URS9_9PROT</name>
<reference evidence="3" key="1">
    <citation type="journal article" date="2019" name="Int. J. Syst. Evol. Microbiol.">
        <title>The Global Catalogue of Microorganisms (GCM) 10K type strain sequencing project: providing services to taxonomists for standard genome sequencing and annotation.</title>
        <authorList>
            <consortium name="The Broad Institute Genomics Platform"/>
            <consortium name="The Broad Institute Genome Sequencing Center for Infectious Disease"/>
            <person name="Wu L."/>
            <person name="Ma J."/>
        </authorList>
    </citation>
    <scope>NUCLEOTIDE SEQUENCE [LARGE SCALE GENOMIC DNA]</scope>
    <source>
        <strain evidence="3">CECT 8472</strain>
    </source>
</reference>
<dbReference type="Proteomes" id="UP001595799">
    <property type="component" value="Unassembled WGS sequence"/>
</dbReference>
<evidence type="ECO:0000313" key="2">
    <source>
        <dbReference type="EMBL" id="MFC4353173.1"/>
    </source>
</evidence>
<dbReference type="EMBL" id="JBHSCW010000011">
    <property type="protein sequence ID" value="MFC4353173.1"/>
    <property type="molecule type" value="Genomic_DNA"/>
</dbReference>
<gene>
    <name evidence="2" type="ORF">ACFOW6_16610</name>
</gene>
<dbReference type="RefSeq" id="WP_382423548.1">
    <property type="nucleotide sequence ID" value="NZ_JBHSCW010000011.1"/>
</dbReference>